<evidence type="ECO:0000313" key="2">
    <source>
        <dbReference type="EMBL" id="CAD9166464.1"/>
    </source>
</evidence>
<feature type="region of interest" description="Disordered" evidence="1">
    <location>
        <begin position="1"/>
        <end position="38"/>
    </location>
</feature>
<accession>A0A7S1RHX9</accession>
<reference evidence="2" key="1">
    <citation type="submission" date="2021-01" db="EMBL/GenBank/DDBJ databases">
        <authorList>
            <person name="Corre E."/>
            <person name="Pelletier E."/>
            <person name="Niang G."/>
            <person name="Scheremetjew M."/>
            <person name="Finn R."/>
            <person name="Kale V."/>
            <person name="Holt S."/>
            <person name="Cochrane G."/>
            <person name="Meng A."/>
            <person name="Brown T."/>
            <person name="Cohen L."/>
        </authorList>
    </citation>
    <scope>NUCLEOTIDE SEQUENCE</scope>
    <source>
        <strain evidence="2">OF101</strain>
    </source>
</reference>
<evidence type="ECO:0000256" key="1">
    <source>
        <dbReference type="SAM" id="MobiDB-lite"/>
    </source>
</evidence>
<protein>
    <submittedName>
        <fullName evidence="2">Uncharacterized protein</fullName>
    </submittedName>
</protein>
<dbReference type="EMBL" id="HBGE01072217">
    <property type="protein sequence ID" value="CAD9166464.1"/>
    <property type="molecule type" value="Transcribed_RNA"/>
</dbReference>
<gene>
    <name evidence="2" type="ORF">ACAT0790_LOCUS43232</name>
</gene>
<sequence length="100" mass="8895">MGTGPAGVKGAANPCPPGAAGVEGTAVPGVEGTGAPGVNGAAEPGLAGVIGTVRAASAKAAAGVEGKRPLALAAPGVLGAPKDAARASAGVDGILAIPPA</sequence>
<proteinExistence type="predicted"/>
<name>A0A7S1RHX9_ALECA</name>
<dbReference type="AlphaFoldDB" id="A0A7S1RHX9"/>
<organism evidence="2">
    <name type="scientific">Alexandrium catenella</name>
    <name type="common">Red tide dinoflagellate</name>
    <name type="synonym">Gonyaulax catenella</name>
    <dbReference type="NCBI Taxonomy" id="2925"/>
    <lineage>
        <taxon>Eukaryota</taxon>
        <taxon>Sar</taxon>
        <taxon>Alveolata</taxon>
        <taxon>Dinophyceae</taxon>
        <taxon>Gonyaulacales</taxon>
        <taxon>Pyrocystaceae</taxon>
        <taxon>Alexandrium</taxon>
    </lineage>
</organism>